<dbReference type="PANTHER" id="PTHR31348:SF3">
    <property type="entry name" value="EID1-LIKE F-BOX PROTEIN 3"/>
    <property type="match status" value="1"/>
</dbReference>
<name>A0A8X7WBV6_BRACI</name>
<organism evidence="1 2">
    <name type="scientific">Brassica carinata</name>
    <name type="common">Ethiopian mustard</name>
    <name type="synonym">Abyssinian cabbage</name>
    <dbReference type="NCBI Taxonomy" id="52824"/>
    <lineage>
        <taxon>Eukaryota</taxon>
        <taxon>Viridiplantae</taxon>
        <taxon>Streptophyta</taxon>
        <taxon>Embryophyta</taxon>
        <taxon>Tracheophyta</taxon>
        <taxon>Spermatophyta</taxon>
        <taxon>Magnoliopsida</taxon>
        <taxon>eudicotyledons</taxon>
        <taxon>Gunneridae</taxon>
        <taxon>Pentapetalae</taxon>
        <taxon>rosids</taxon>
        <taxon>malvids</taxon>
        <taxon>Brassicales</taxon>
        <taxon>Brassicaceae</taxon>
        <taxon>Brassiceae</taxon>
        <taxon>Brassica</taxon>
    </lineage>
</organism>
<dbReference type="Proteomes" id="UP000886595">
    <property type="component" value="Unassembled WGS sequence"/>
</dbReference>
<dbReference type="PANTHER" id="PTHR31348">
    <property type="entry name" value="EID1-LIKE F-BOX PROTEIN 2-RELATED"/>
    <property type="match status" value="1"/>
</dbReference>
<accession>A0A8X7WBV6</accession>
<reference evidence="1 2" key="1">
    <citation type="submission" date="2020-02" db="EMBL/GenBank/DDBJ databases">
        <authorList>
            <person name="Ma Q."/>
            <person name="Huang Y."/>
            <person name="Song X."/>
            <person name="Pei D."/>
        </authorList>
    </citation>
    <scope>NUCLEOTIDE SEQUENCE [LARGE SCALE GENOMIC DNA]</scope>
    <source>
        <strain evidence="1">Sxm20200214</strain>
        <tissue evidence="1">Leaf</tissue>
    </source>
</reference>
<dbReference type="InterPro" id="IPR040267">
    <property type="entry name" value="EID1-like"/>
</dbReference>
<keyword evidence="2" id="KW-1185">Reference proteome</keyword>
<gene>
    <name evidence="1" type="ORF">Bca52824_009454</name>
</gene>
<evidence type="ECO:0000313" key="2">
    <source>
        <dbReference type="Proteomes" id="UP000886595"/>
    </source>
</evidence>
<evidence type="ECO:0008006" key="3">
    <source>
        <dbReference type="Google" id="ProtNLM"/>
    </source>
</evidence>
<dbReference type="OrthoDB" id="761790at2759"/>
<comment type="caution">
    <text evidence="1">The sequence shown here is derived from an EMBL/GenBank/DDBJ whole genome shotgun (WGS) entry which is preliminary data.</text>
</comment>
<proteinExistence type="predicted"/>
<evidence type="ECO:0000313" key="1">
    <source>
        <dbReference type="EMBL" id="KAG2326726.1"/>
    </source>
</evidence>
<dbReference type="EMBL" id="JAAMPC010000002">
    <property type="protein sequence ID" value="KAG2326726.1"/>
    <property type="molecule type" value="Genomic_DNA"/>
</dbReference>
<dbReference type="AlphaFoldDB" id="A0A8X7WBV6"/>
<protein>
    <recommendedName>
        <fullName evidence="3">F-box domain-containing protein</fullName>
    </recommendedName>
</protein>
<sequence>MMNSSRPLRFKQPSRLPSFGETGIENEQVLTLVFESISWDIHTICAVASVSRRFCAIARRVLWRSLCVHRAPGWRRHCPDQIRAGESTGMAGAGETHVLLRRRRVDAVAGSLRVRVEILQDLREVFLPKNCREISCTSKTRQCLVRRQAELEEKVRCPYCGGRVWSMKAARLVPKSAARRLGSRRWARVLRLR</sequence>